<dbReference type="AlphaFoldDB" id="A0A2S7K7Z0"/>
<evidence type="ECO:0000256" key="5">
    <source>
        <dbReference type="ARBA" id="ARBA00022729"/>
    </source>
</evidence>
<dbReference type="InterPro" id="IPR027385">
    <property type="entry name" value="Beta-barrel_OMP"/>
</dbReference>
<evidence type="ECO:0000313" key="14">
    <source>
        <dbReference type="EMBL" id="PQA88601.1"/>
    </source>
</evidence>
<organism evidence="14 15">
    <name type="scientific">Hyphococcus luteus</name>
    <dbReference type="NCBI Taxonomy" id="2058213"/>
    <lineage>
        <taxon>Bacteria</taxon>
        <taxon>Pseudomonadati</taxon>
        <taxon>Pseudomonadota</taxon>
        <taxon>Alphaproteobacteria</taxon>
        <taxon>Parvularculales</taxon>
        <taxon>Parvularculaceae</taxon>
        <taxon>Hyphococcus</taxon>
    </lineage>
</organism>
<dbReference type="PROSITE" id="PS51123">
    <property type="entry name" value="OMPA_2"/>
    <property type="match status" value="1"/>
</dbReference>
<evidence type="ECO:0000256" key="2">
    <source>
        <dbReference type="ARBA" id="ARBA00022448"/>
    </source>
</evidence>
<feature type="domain" description="OmpA-like" evidence="13">
    <location>
        <begin position="270"/>
        <end position="386"/>
    </location>
</feature>
<evidence type="ECO:0000313" key="15">
    <source>
        <dbReference type="Proteomes" id="UP000239504"/>
    </source>
</evidence>
<dbReference type="Pfam" id="PF13505">
    <property type="entry name" value="OMP_b-brl"/>
    <property type="match status" value="1"/>
</dbReference>
<evidence type="ECO:0000256" key="4">
    <source>
        <dbReference type="ARBA" id="ARBA00022692"/>
    </source>
</evidence>
<dbReference type="GO" id="GO:0006811">
    <property type="term" value="P:monoatomic ion transport"/>
    <property type="evidence" value="ECO:0007669"/>
    <property type="project" value="UniProtKB-KW"/>
</dbReference>
<dbReference type="Gene3D" id="3.30.1330.60">
    <property type="entry name" value="OmpA-like domain"/>
    <property type="match status" value="1"/>
</dbReference>
<name>A0A2S7K7Z0_9PROT</name>
<evidence type="ECO:0000256" key="11">
    <source>
        <dbReference type="SAM" id="MobiDB-lite"/>
    </source>
</evidence>
<feature type="signal peptide" evidence="12">
    <location>
        <begin position="1"/>
        <end position="22"/>
    </location>
</feature>
<feature type="compositionally biased region" description="Basic and acidic residues" evidence="11">
    <location>
        <begin position="370"/>
        <end position="380"/>
    </location>
</feature>
<dbReference type="PRINTS" id="PR01021">
    <property type="entry name" value="OMPADOMAIN"/>
</dbReference>
<dbReference type="GO" id="GO:0009279">
    <property type="term" value="C:cell outer membrane"/>
    <property type="evidence" value="ECO:0007669"/>
    <property type="project" value="UniProtKB-SubCell"/>
</dbReference>
<evidence type="ECO:0000256" key="10">
    <source>
        <dbReference type="PROSITE-ProRule" id="PRU00473"/>
    </source>
</evidence>
<keyword evidence="8 10" id="KW-0472">Membrane</keyword>
<keyword evidence="5 12" id="KW-0732">Signal</keyword>
<dbReference type="Gene3D" id="2.40.160.20">
    <property type="match status" value="1"/>
</dbReference>
<feature type="region of interest" description="Disordered" evidence="11">
    <location>
        <begin position="364"/>
        <end position="386"/>
    </location>
</feature>
<evidence type="ECO:0000256" key="6">
    <source>
        <dbReference type="ARBA" id="ARBA00023065"/>
    </source>
</evidence>
<dbReference type="Pfam" id="PF00691">
    <property type="entry name" value="OmpA"/>
    <property type="match status" value="1"/>
</dbReference>
<keyword evidence="9" id="KW-0998">Cell outer membrane</keyword>
<dbReference type="Proteomes" id="UP000239504">
    <property type="component" value="Unassembled WGS sequence"/>
</dbReference>
<keyword evidence="2" id="KW-0813">Transport</keyword>
<dbReference type="OrthoDB" id="189250at2"/>
<dbReference type="SUPFAM" id="SSF56925">
    <property type="entry name" value="OMPA-like"/>
    <property type="match status" value="1"/>
</dbReference>
<keyword evidence="4" id="KW-0812">Transmembrane</keyword>
<feature type="chain" id="PRO_5015548634" description="OmpA-like domain-containing protein" evidence="12">
    <location>
        <begin position="23"/>
        <end position="386"/>
    </location>
</feature>
<evidence type="ECO:0000256" key="1">
    <source>
        <dbReference type="ARBA" id="ARBA00004571"/>
    </source>
</evidence>
<dbReference type="PANTHER" id="PTHR30329">
    <property type="entry name" value="STATOR ELEMENT OF FLAGELLAR MOTOR COMPLEX"/>
    <property type="match status" value="1"/>
</dbReference>
<keyword evidence="3" id="KW-1134">Transmembrane beta strand</keyword>
<sequence length="386" mass="40632">MKLKTTLLAAASAMVFAPAAHAYEGLYGAIGAGLNYMGYENDVSNDSVLNPGPVVFDSSADMDLGIGVYAALGYDYAGPFRTELEFSYRSNDIDQIDPLAPNFSGWPSGSISGDYKTMAIMANGLFDFETQSAFTPYLGAGVGVAFVDPDVTGSVNPGAPTSPLSISYGGSKGAVAYQGIAGVAVDLAEGLALDLSYRYFDTLKETYTATINGAPAGVDVATQSHTLFAGLRWNFGASEPAPAPVEYKDCWDGSSVPVSAACPPQPMEDTAADLEPIDFTVYFDYDKSNLTPQASTLVQEAAARALENDIETVVVAGNTDTSGSSAYNQALSERRARTVRDALIANGVPADRITLEAYGETNLAKPTPDGVREPLNRRSDVTISFE</sequence>
<dbReference type="InterPro" id="IPR050330">
    <property type="entry name" value="Bact_OuterMem_StrucFunc"/>
</dbReference>
<evidence type="ECO:0000256" key="3">
    <source>
        <dbReference type="ARBA" id="ARBA00022452"/>
    </source>
</evidence>
<comment type="subcellular location">
    <subcellularLocation>
        <location evidence="1">Cell outer membrane</location>
        <topology evidence="1">Multi-pass membrane protein</topology>
    </subcellularLocation>
</comment>
<proteinExistence type="predicted"/>
<keyword evidence="6" id="KW-0406">Ion transport</keyword>
<dbReference type="PRINTS" id="PR01023">
    <property type="entry name" value="NAFLGMOTY"/>
</dbReference>
<evidence type="ECO:0000256" key="8">
    <source>
        <dbReference type="ARBA" id="ARBA00023136"/>
    </source>
</evidence>
<dbReference type="CDD" id="cd07185">
    <property type="entry name" value="OmpA_C-like"/>
    <property type="match status" value="1"/>
</dbReference>
<keyword evidence="15" id="KW-1185">Reference proteome</keyword>
<dbReference type="RefSeq" id="WP_104829844.1">
    <property type="nucleotide sequence ID" value="NZ_PJCH01000005.1"/>
</dbReference>
<dbReference type="SUPFAM" id="SSF103088">
    <property type="entry name" value="OmpA-like"/>
    <property type="match status" value="1"/>
</dbReference>
<comment type="caution">
    <text evidence="14">The sequence shown here is derived from an EMBL/GenBank/DDBJ whole genome shotgun (WGS) entry which is preliminary data.</text>
</comment>
<dbReference type="PANTHER" id="PTHR30329:SF21">
    <property type="entry name" value="LIPOPROTEIN YIAD-RELATED"/>
    <property type="match status" value="1"/>
</dbReference>
<accession>A0A2S7K7Z0</accession>
<keyword evidence="7" id="KW-0626">Porin</keyword>
<dbReference type="InterPro" id="IPR006665">
    <property type="entry name" value="OmpA-like"/>
</dbReference>
<gene>
    <name evidence="14" type="ORF">CW354_09990</name>
</gene>
<reference evidence="14 15" key="1">
    <citation type="submission" date="2017-12" db="EMBL/GenBank/DDBJ databases">
        <authorList>
            <person name="Hurst M.R.H."/>
        </authorList>
    </citation>
    <scope>NUCLEOTIDE SEQUENCE [LARGE SCALE GENOMIC DNA]</scope>
    <source>
        <strain evidence="14 15">SY-3-19</strain>
    </source>
</reference>
<evidence type="ECO:0000256" key="7">
    <source>
        <dbReference type="ARBA" id="ARBA00023114"/>
    </source>
</evidence>
<dbReference type="InterPro" id="IPR006664">
    <property type="entry name" value="OMP_bac"/>
</dbReference>
<dbReference type="InterPro" id="IPR036737">
    <property type="entry name" value="OmpA-like_sf"/>
</dbReference>
<protein>
    <recommendedName>
        <fullName evidence="13">OmpA-like domain-containing protein</fullName>
    </recommendedName>
</protein>
<evidence type="ECO:0000259" key="13">
    <source>
        <dbReference type="PROSITE" id="PS51123"/>
    </source>
</evidence>
<evidence type="ECO:0000256" key="9">
    <source>
        <dbReference type="ARBA" id="ARBA00023237"/>
    </source>
</evidence>
<dbReference type="GO" id="GO:0015288">
    <property type="term" value="F:porin activity"/>
    <property type="evidence" value="ECO:0007669"/>
    <property type="project" value="UniProtKB-KW"/>
</dbReference>
<dbReference type="GO" id="GO:0046930">
    <property type="term" value="C:pore complex"/>
    <property type="evidence" value="ECO:0007669"/>
    <property type="project" value="UniProtKB-KW"/>
</dbReference>
<dbReference type="InterPro" id="IPR011250">
    <property type="entry name" value="OMP/PagP_B-barrel"/>
</dbReference>
<dbReference type="EMBL" id="PJCH01000005">
    <property type="protein sequence ID" value="PQA88601.1"/>
    <property type="molecule type" value="Genomic_DNA"/>
</dbReference>
<evidence type="ECO:0000256" key="12">
    <source>
        <dbReference type="SAM" id="SignalP"/>
    </source>
</evidence>